<sequence>MNEIEYVFGTGDGTVHVWHSQADLELAGPASASADAVQLDFDGDGLADDAMWDTCGSGIADVAALDLDNDGVLDHFYTDPTGFGTWNHQITGTASDAVSEPLDWIVRTDHMEAQQHTAADVAPQDSLPGLSQVEDQPPPHPVLKDAPPSHRPPDDLPDYLAQRMNPTGRHLDDDPVIT</sequence>
<feature type="compositionally biased region" description="Basic and acidic residues" evidence="1">
    <location>
        <begin position="169"/>
        <end position="178"/>
    </location>
</feature>
<gene>
    <name evidence="2" type="ORF">F3087_04490</name>
</gene>
<feature type="region of interest" description="Disordered" evidence="1">
    <location>
        <begin position="113"/>
        <end position="178"/>
    </location>
</feature>
<keyword evidence="3" id="KW-1185">Reference proteome</keyword>
<dbReference type="OrthoDB" id="3700985at2"/>
<protein>
    <submittedName>
        <fullName evidence="2">Uncharacterized protein</fullName>
    </submittedName>
</protein>
<accession>A0A5N0EMB1</accession>
<dbReference type="Proteomes" id="UP000323876">
    <property type="component" value="Unassembled WGS sequence"/>
</dbReference>
<dbReference type="AlphaFoldDB" id="A0A5N0EMB1"/>
<evidence type="ECO:0000313" key="2">
    <source>
        <dbReference type="EMBL" id="KAA8890537.1"/>
    </source>
</evidence>
<evidence type="ECO:0000256" key="1">
    <source>
        <dbReference type="SAM" id="MobiDB-lite"/>
    </source>
</evidence>
<organism evidence="2 3">
    <name type="scientific">Nocardia colli</name>
    <dbReference type="NCBI Taxonomy" id="2545717"/>
    <lineage>
        <taxon>Bacteria</taxon>
        <taxon>Bacillati</taxon>
        <taxon>Actinomycetota</taxon>
        <taxon>Actinomycetes</taxon>
        <taxon>Mycobacteriales</taxon>
        <taxon>Nocardiaceae</taxon>
        <taxon>Nocardia</taxon>
    </lineage>
</organism>
<comment type="caution">
    <text evidence="2">The sequence shown here is derived from an EMBL/GenBank/DDBJ whole genome shotgun (WGS) entry which is preliminary data.</text>
</comment>
<reference evidence="2 3" key="1">
    <citation type="submission" date="2019-09" db="EMBL/GenBank/DDBJ databases">
        <authorList>
            <person name="Wang X."/>
        </authorList>
    </citation>
    <scope>NUCLEOTIDE SEQUENCE [LARGE SCALE GENOMIC DNA]</scope>
    <source>
        <strain evidence="2 3">CICC 11023</strain>
    </source>
</reference>
<name>A0A5N0EMB1_9NOCA</name>
<evidence type="ECO:0000313" key="3">
    <source>
        <dbReference type="Proteomes" id="UP000323876"/>
    </source>
</evidence>
<proteinExistence type="predicted"/>
<dbReference type="EMBL" id="VXLC01000001">
    <property type="protein sequence ID" value="KAA8890537.1"/>
    <property type="molecule type" value="Genomic_DNA"/>
</dbReference>
<dbReference type="RefSeq" id="WP_150400446.1">
    <property type="nucleotide sequence ID" value="NZ_VXLC01000001.1"/>
</dbReference>